<organism evidence="1 2">
    <name type="scientific">Hymenobacter negativus</name>
    <dbReference type="NCBI Taxonomy" id="2795026"/>
    <lineage>
        <taxon>Bacteria</taxon>
        <taxon>Pseudomonadati</taxon>
        <taxon>Bacteroidota</taxon>
        <taxon>Cytophagia</taxon>
        <taxon>Cytophagales</taxon>
        <taxon>Hymenobacteraceae</taxon>
        <taxon>Hymenobacter</taxon>
    </lineage>
</organism>
<evidence type="ECO:0000313" key="2">
    <source>
        <dbReference type="Proteomes" id="UP000664369"/>
    </source>
</evidence>
<proteinExistence type="predicted"/>
<comment type="caution">
    <text evidence="1">The sequence shown here is derived from an EMBL/GenBank/DDBJ whole genome shotgun (WGS) entry which is preliminary data.</text>
</comment>
<sequence length="328" mass="36558">MRHQTIEAVGLQTIAWRGDAIVDWACAGQFYGLDGARGQLGHQDFTADYNRALTSADGQYVFLYQVLGTKGLLLKNGEVLREINRSDYQAQVYEYPAAFVTIDGITYLVHCPVQYCQLDFEEVESGEIVTNTPARSPSDFFHSRLEISPEGTFLMSKGWYWHPWDGVQVFDNRACLRNPQLLDTCEEMRPDVGSEVSSACFITESTILLVASTEESMRDEDEEETLPPGHLATWDVSTKVFSSAIAIPGIAGNVFPIDAERAWDLYGYPKIINLKTGEVMDKLESLDTSQQCSSIIHHLSEVPAIAFNSQTKRIAVKNGDQLVVLSVE</sequence>
<name>A0ABS3QCU4_9BACT</name>
<accession>A0ABS3QCU4</accession>
<evidence type="ECO:0000313" key="1">
    <source>
        <dbReference type="EMBL" id="MBO2009007.1"/>
    </source>
</evidence>
<gene>
    <name evidence="1" type="ORF">J4E00_08080</name>
</gene>
<dbReference type="Proteomes" id="UP000664369">
    <property type="component" value="Unassembled WGS sequence"/>
</dbReference>
<protein>
    <submittedName>
        <fullName evidence="1">Uncharacterized protein</fullName>
    </submittedName>
</protein>
<reference evidence="1 2" key="1">
    <citation type="submission" date="2021-03" db="EMBL/GenBank/DDBJ databases">
        <authorList>
            <person name="Kim M.K."/>
        </authorList>
    </citation>
    <scope>NUCLEOTIDE SEQUENCE [LARGE SCALE GENOMIC DNA]</scope>
    <source>
        <strain evidence="1 2">BT442</strain>
    </source>
</reference>
<dbReference type="RefSeq" id="WP_208174634.1">
    <property type="nucleotide sequence ID" value="NZ_JAGETZ010000003.1"/>
</dbReference>
<dbReference type="EMBL" id="JAGETZ010000003">
    <property type="protein sequence ID" value="MBO2009007.1"/>
    <property type="molecule type" value="Genomic_DNA"/>
</dbReference>
<dbReference type="SUPFAM" id="SSF50998">
    <property type="entry name" value="Quinoprotein alcohol dehydrogenase-like"/>
    <property type="match status" value="1"/>
</dbReference>
<keyword evidence="2" id="KW-1185">Reference proteome</keyword>
<dbReference type="InterPro" id="IPR011047">
    <property type="entry name" value="Quinoprotein_ADH-like_sf"/>
</dbReference>